<dbReference type="InterPro" id="IPR051199">
    <property type="entry name" value="LPS_LOS_Heptosyltrfase"/>
</dbReference>
<dbReference type="PANTHER" id="PTHR30160:SF1">
    <property type="entry name" value="LIPOPOLYSACCHARIDE 1,2-N-ACETYLGLUCOSAMINETRANSFERASE-RELATED"/>
    <property type="match status" value="1"/>
</dbReference>
<evidence type="ECO:0000313" key="5">
    <source>
        <dbReference type="Proteomes" id="UP001162030"/>
    </source>
</evidence>
<feature type="region of interest" description="Disordered" evidence="3">
    <location>
        <begin position="386"/>
        <end position="407"/>
    </location>
</feature>
<dbReference type="SUPFAM" id="SSF53756">
    <property type="entry name" value="UDP-Glycosyltransferase/glycogen phosphorylase"/>
    <property type="match status" value="1"/>
</dbReference>
<keyword evidence="5" id="KW-1185">Reference proteome</keyword>
<sequence>MQARWWRRFKRAVEFFIFGLFDRVALVGRKNQPDQRRIALVHVQLLGDAFLWLPYAQAMVSTLVLRGQVPVIVCEAAVRPVLATGLSGCEIVAINKRDFLRCAPCRWRILRGLRDLQASHTYLCSHPRDGITQDAIVRALGAPATGFWDTYADRPAIDRWMGNRLYHNLIKVEAGGIQTHHRALLKATGFGEVAVMPVAFPNQPTSPCPDPYWVLSPGASREFRRWPEDRYAEVAACVAERFPQLRCVILGSAAECALGERIASILGERVLNLVGKTSVTELIRWITHAKLVVGNDSAAGHIAAGVGIPSVIVVGGGHWGRCYPYPKEAPVRCLPTVVGRSMECFGCDWQCIHTARTDRPFPCIEQVPAEDVIRAVDTMLSAASVPGATSDAPPLQQGLQGHQATAP</sequence>
<dbReference type="RefSeq" id="WP_317963972.1">
    <property type="nucleotide sequence ID" value="NZ_OX458333.1"/>
</dbReference>
<dbReference type="Gene3D" id="3.40.50.2000">
    <property type="entry name" value="Glycogen Phosphorylase B"/>
    <property type="match status" value="1"/>
</dbReference>
<evidence type="ECO:0000313" key="4">
    <source>
        <dbReference type="EMBL" id="CAI8832557.1"/>
    </source>
</evidence>
<evidence type="ECO:0000256" key="3">
    <source>
        <dbReference type="SAM" id="MobiDB-lite"/>
    </source>
</evidence>
<evidence type="ECO:0000256" key="1">
    <source>
        <dbReference type="ARBA" id="ARBA00022676"/>
    </source>
</evidence>
<name>A0ABM9I1S9_9GAMM</name>
<reference evidence="4 5" key="1">
    <citation type="submission" date="2023-03" db="EMBL/GenBank/DDBJ databases">
        <authorList>
            <person name="Pearce D."/>
        </authorList>
    </citation>
    <scope>NUCLEOTIDE SEQUENCE [LARGE SCALE GENOMIC DNA]</scope>
    <source>
        <strain evidence="4">Msz</strain>
    </source>
</reference>
<organism evidence="4 5">
    <name type="scientific">Methylocaldum szegediense</name>
    <dbReference type="NCBI Taxonomy" id="73780"/>
    <lineage>
        <taxon>Bacteria</taxon>
        <taxon>Pseudomonadati</taxon>
        <taxon>Pseudomonadota</taxon>
        <taxon>Gammaproteobacteria</taxon>
        <taxon>Methylococcales</taxon>
        <taxon>Methylococcaceae</taxon>
        <taxon>Methylocaldum</taxon>
    </lineage>
</organism>
<dbReference type="CDD" id="cd03789">
    <property type="entry name" value="GT9_LPS_heptosyltransferase"/>
    <property type="match status" value="1"/>
</dbReference>
<proteinExistence type="predicted"/>
<dbReference type="PANTHER" id="PTHR30160">
    <property type="entry name" value="TETRAACYLDISACCHARIDE 4'-KINASE-RELATED"/>
    <property type="match status" value="1"/>
</dbReference>
<dbReference type="Proteomes" id="UP001162030">
    <property type="component" value="Chromosome"/>
</dbReference>
<keyword evidence="2" id="KW-0808">Transferase</keyword>
<keyword evidence="1" id="KW-0328">Glycosyltransferase</keyword>
<accession>A0ABM9I1S9</accession>
<dbReference type="EMBL" id="OX458333">
    <property type="protein sequence ID" value="CAI8832557.1"/>
    <property type="molecule type" value="Genomic_DNA"/>
</dbReference>
<dbReference type="Pfam" id="PF01075">
    <property type="entry name" value="Glyco_transf_9"/>
    <property type="match status" value="1"/>
</dbReference>
<protein>
    <submittedName>
        <fullName evidence="4">ADP-heptose:LPS heptosyltransferase</fullName>
    </submittedName>
</protein>
<gene>
    <name evidence="4" type="ORF">MSZNOR_2173</name>
</gene>
<evidence type="ECO:0000256" key="2">
    <source>
        <dbReference type="ARBA" id="ARBA00022679"/>
    </source>
</evidence>
<dbReference type="InterPro" id="IPR002201">
    <property type="entry name" value="Glyco_trans_9"/>
</dbReference>
<feature type="compositionally biased region" description="Polar residues" evidence="3">
    <location>
        <begin position="397"/>
        <end position="407"/>
    </location>
</feature>